<dbReference type="KEGG" id="crx:CRECT_1067"/>
<dbReference type="InterPro" id="IPR050902">
    <property type="entry name" value="ABC_Transporter_SBP"/>
</dbReference>
<dbReference type="PANTHER" id="PTHR30535:SF34">
    <property type="entry name" value="MOLYBDATE-BINDING PROTEIN MOLA"/>
    <property type="match status" value="1"/>
</dbReference>
<accession>A0A6G5QMC2</accession>
<dbReference type="PANTHER" id="PTHR30535">
    <property type="entry name" value="VITAMIN B12-BINDING PROTEIN"/>
    <property type="match status" value="1"/>
</dbReference>
<gene>
    <name evidence="3" type="ORF">CRECT_1067</name>
</gene>
<organism evidence="3 4">
    <name type="scientific">Campylobacter rectus</name>
    <name type="common">Wolinella recta</name>
    <dbReference type="NCBI Taxonomy" id="203"/>
    <lineage>
        <taxon>Bacteria</taxon>
        <taxon>Pseudomonadati</taxon>
        <taxon>Campylobacterota</taxon>
        <taxon>Epsilonproteobacteria</taxon>
        <taxon>Campylobacterales</taxon>
        <taxon>Campylobacteraceae</taxon>
        <taxon>Campylobacter</taxon>
    </lineage>
</organism>
<dbReference type="AlphaFoldDB" id="A0A6G5QMC2"/>
<feature type="domain" description="Fe/B12 periplasmic-binding" evidence="2">
    <location>
        <begin position="40"/>
        <end position="321"/>
    </location>
</feature>
<name>A0A6G5QMC2_CAMRE</name>
<dbReference type="Pfam" id="PF01497">
    <property type="entry name" value="Peripla_BP_2"/>
    <property type="match status" value="1"/>
</dbReference>
<reference evidence="3 4" key="1">
    <citation type="submission" date="2016-07" db="EMBL/GenBank/DDBJ databases">
        <title>Comparative genomics of the Campylobacter concisus group.</title>
        <authorList>
            <person name="Miller W.G."/>
            <person name="Yee E."/>
            <person name="Chapman M.H."/>
            <person name="Huynh S."/>
            <person name="Bono J.L."/>
            <person name="On S.L.W."/>
            <person name="StLeger J."/>
            <person name="Foster G."/>
            <person name="Parker C.T."/>
        </authorList>
    </citation>
    <scope>NUCLEOTIDE SEQUENCE [LARGE SCALE GENOMIC DNA]</scope>
    <source>
        <strain evidence="3 4">ATCC 33238</strain>
    </source>
</reference>
<proteinExistence type="predicted"/>
<feature type="signal peptide" evidence="1">
    <location>
        <begin position="1"/>
        <end position="20"/>
    </location>
</feature>
<evidence type="ECO:0000313" key="3">
    <source>
        <dbReference type="EMBL" id="QCD46732.1"/>
    </source>
</evidence>
<dbReference type="RefSeq" id="WP_004320619.1">
    <property type="nucleotide sequence ID" value="NZ_CP012543.1"/>
</dbReference>
<dbReference type="SUPFAM" id="SSF53807">
    <property type="entry name" value="Helical backbone' metal receptor"/>
    <property type="match status" value="1"/>
</dbReference>
<feature type="chain" id="PRO_5026180025" evidence="1">
    <location>
        <begin position="21"/>
        <end position="344"/>
    </location>
</feature>
<dbReference type="EMBL" id="CP012543">
    <property type="protein sequence ID" value="QCD46732.1"/>
    <property type="molecule type" value="Genomic_DNA"/>
</dbReference>
<protein>
    <submittedName>
        <fullName evidence="3">ABC transporter, periplasmic substrate-binding protein</fullName>
    </submittedName>
</protein>
<dbReference type="Proteomes" id="UP000502377">
    <property type="component" value="Chromosome"/>
</dbReference>
<dbReference type="Gene3D" id="3.40.50.1980">
    <property type="entry name" value="Nitrogenase molybdenum iron protein domain"/>
    <property type="match status" value="2"/>
</dbReference>
<keyword evidence="1" id="KW-0732">Signal</keyword>
<dbReference type="GO" id="GO:0071281">
    <property type="term" value="P:cellular response to iron ion"/>
    <property type="evidence" value="ECO:0007669"/>
    <property type="project" value="TreeGrafter"/>
</dbReference>
<evidence type="ECO:0000313" key="4">
    <source>
        <dbReference type="Proteomes" id="UP000502377"/>
    </source>
</evidence>
<dbReference type="InterPro" id="IPR002491">
    <property type="entry name" value="ABC_transptr_periplasmic_BD"/>
</dbReference>
<evidence type="ECO:0000259" key="2">
    <source>
        <dbReference type="PROSITE" id="PS50983"/>
    </source>
</evidence>
<dbReference type="PROSITE" id="PS50983">
    <property type="entry name" value="FE_B12_PBP"/>
    <property type="match status" value="1"/>
</dbReference>
<sequence>MGKFKIFALALALCANSLFADRVITDQLGRDVTLPDEVKRIVVLQHQSLNALNELNALDKVVGVQESWEKSLGKNYIRLAPSLKDMPTPGDLKVINYEAVLKLNPDVVIVTNYIPKEYIEKMNELKIPVIAVSFQRSDAADKGKLNPTFKDDEAAYTEGFYDGIELLGKVANRDKEAAELIGFVKTSQEQLKAKFSDFIVDKRPKIYMANPDLTTYGSGKYTGIMFMRAGAQNVAAQSIKGYKQVSAEQVLAWAPQMIFVQDRYPQVPAELKSNPQLANLSAVKEDKIYMMPEYAKAWGYPTAEAMALGEWWLAMKLYPTHFDEAEFDKKVEEFYQKFYRTSYK</sequence>
<evidence type="ECO:0000256" key="1">
    <source>
        <dbReference type="SAM" id="SignalP"/>
    </source>
</evidence>